<gene>
    <name evidence="4" type="ORF">PANT_22d00014</name>
</gene>
<dbReference type="AlphaFoldDB" id="M9MFQ8"/>
<dbReference type="GO" id="GO:0003976">
    <property type="term" value="F:UDP-N-acetylglucosamine-lysosomal-enzyme N-acetylglucosaminephosphotransferase activity"/>
    <property type="evidence" value="ECO:0007669"/>
    <property type="project" value="TreeGrafter"/>
</dbReference>
<feature type="region of interest" description="Disordered" evidence="2">
    <location>
        <begin position="255"/>
        <end position="280"/>
    </location>
</feature>
<dbReference type="InterPro" id="IPR031357">
    <property type="entry name" value="Stealth_CR3"/>
</dbReference>
<accession>M9MFQ8</accession>
<proteinExistence type="predicted"/>
<dbReference type="OrthoDB" id="263283at2759"/>
<feature type="region of interest" description="Disordered" evidence="2">
    <location>
        <begin position="90"/>
        <end position="109"/>
    </location>
</feature>
<dbReference type="GO" id="GO:0046835">
    <property type="term" value="P:carbohydrate phosphorylation"/>
    <property type="evidence" value="ECO:0007669"/>
    <property type="project" value="TreeGrafter"/>
</dbReference>
<feature type="domain" description="Stealth protein CR3 conserved region 3" evidence="3">
    <location>
        <begin position="664"/>
        <end position="716"/>
    </location>
</feature>
<dbReference type="Pfam" id="PF17102">
    <property type="entry name" value="Stealth_CR3"/>
    <property type="match status" value="1"/>
</dbReference>
<dbReference type="PANTHER" id="PTHR24045:SF0">
    <property type="entry name" value="N-ACETYLGLUCOSAMINE-1-PHOSPHOTRANSFERASE SUBUNITS ALPHA_BETA"/>
    <property type="match status" value="1"/>
</dbReference>
<name>M9MFQ8_PSEA3</name>
<organism evidence="4 5">
    <name type="scientific">Pseudozyma antarctica (strain T-34)</name>
    <name type="common">Yeast</name>
    <name type="synonym">Candida antarctica</name>
    <dbReference type="NCBI Taxonomy" id="1151754"/>
    <lineage>
        <taxon>Eukaryota</taxon>
        <taxon>Fungi</taxon>
        <taxon>Dikarya</taxon>
        <taxon>Basidiomycota</taxon>
        <taxon>Ustilaginomycotina</taxon>
        <taxon>Ustilaginomycetes</taxon>
        <taxon>Ustilaginales</taxon>
        <taxon>Ustilaginaceae</taxon>
        <taxon>Moesziomyces</taxon>
    </lineage>
</organism>
<dbReference type="InterPro" id="IPR047141">
    <property type="entry name" value="Stealth"/>
</dbReference>
<dbReference type="EMBL" id="DF196788">
    <property type="protein sequence ID" value="GAC76413.1"/>
    <property type="molecule type" value="Genomic_DNA"/>
</dbReference>
<dbReference type="Proteomes" id="UP000011976">
    <property type="component" value="Unassembled WGS sequence"/>
</dbReference>
<feature type="compositionally biased region" description="Polar residues" evidence="2">
    <location>
        <begin position="90"/>
        <end position="106"/>
    </location>
</feature>
<dbReference type="PANTHER" id="PTHR24045">
    <property type="match status" value="1"/>
</dbReference>
<reference evidence="5" key="1">
    <citation type="journal article" date="2013" name="Genome Announc.">
        <title>Genome sequence of the basidiomycetous yeast Pseudozyma antarctica T-34, a producer of the glycolipid biosurfactants mannosylerythritol lipids.</title>
        <authorList>
            <person name="Morita T."/>
            <person name="Koike H."/>
            <person name="Koyama Y."/>
            <person name="Hagiwara H."/>
            <person name="Ito E."/>
            <person name="Fukuoka T."/>
            <person name="Imura T."/>
            <person name="Machida M."/>
            <person name="Kitamoto D."/>
        </authorList>
    </citation>
    <scope>NUCLEOTIDE SEQUENCE [LARGE SCALE GENOMIC DNA]</scope>
    <source>
        <strain evidence="5">T-34</strain>
    </source>
</reference>
<keyword evidence="1" id="KW-0808">Transferase</keyword>
<evidence type="ECO:0000256" key="2">
    <source>
        <dbReference type="SAM" id="MobiDB-lite"/>
    </source>
</evidence>
<evidence type="ECO:0000259" key="3">
    <source>
        <dbReference type="Pfam" id="PF17102"/>
    </source>
</evidence>
<sequence length="742" mass="81635">MAKPFRLAPSRHTDFVEPHTEIRGVAANDDHAVRPAACSSSCDLVQPANASSERLVGTQACHRLALRAHALLADTRWNASRYSTSARLLSSSGNIGSRHSARSASPKSPEDLQQLALAMTKSFDGYGPLTAAYMWALLTCCSAISHPILSRAHVLFGPAFIKICTVTVNVGVNRKALPSPAAAPGRPWLALGWSVTCSHDVTTRLIRSKSSVKRQPQLGASSKAWRYTMLRYLRPLTEPFSSRYRQYLPLPTSSPRGSVSAQGDAVSTYGSAPGSPAKHVSSINAQRSKVGVRRRSLSWHLRLLLLLAVFAFALHATVRHFFFPAAPSSEASRAEALAMLTDQLAAESPTPASQASASLHIEAKTAASPESVHRLFVDSSPGAASREVMPIRAYDALSDACIEQWVVHHRWGDACRGTDMNHSLRFDAVWAWVNGSDPAQILARNTYKPSSPINVDAAHRYADHNELLYSMRSLYHSFGGHSIGKMHIMASAYPLPQEAVSSLGEPSNTTLYAGQIPYWLNASSNSQQDKIQVHHDAAYFRPMQLDGPNKLSPAEVDAWRAQTLPSFNSLAVESQLFNVPGTSSDQLVYLNDDFFTMVPNEVSDLSSALFGPVIKSDTRLFSFYRPSEHPFQRHWNPAGEEVGIKRAAWILGQRFPMRSLPYITHHPRTLSLPLLREAAQTFPEAFSNTTLARFRAQKEVPDSIQAFFLASWYIVERHREALLWSWAVAKWGGRDGVLDAAT</sequence>
<protein>
    <recommendedName>
        <fullName evidence="3">Stealth protein CR3 conserved region 3 domain-containing protein</fullName>
    </recommendedName>
</protein>
<evidence type="ECO:0000313" key="4">
    <source>
        <dbReference type="EMBL" id="GAC76413.1"/>
    </source>
</evidence>
<evidence type="ECO:0000256" key="1">
    <source>
        <dbReference type="ARBA" id="ARBA00022679"/>
    </source>
</evidence>
<evidence type="ECO:0000313" key="5">
    <source>
        <dbReference type="Proteomes" id="UP000011976"/>
    </source>
</evidence>
<dbReference type="STRING" id="1151754.M9MFQ8"/>
<feature type="non-terminal residue" evidence="4">
    <location>
        <position position="742"/>
    </location>
</feature>
<dbReference type="GO" id="GO:0005794">
    <property type="term" value="C:Golgi apparatus"/>
    <property type="evidence" value="ECO:0007669"/>
    <property type="project" value="TreeGrafter"/>
</dbReference>